<keyword evidence="1" id="KW-0732">Signal</keyword>
<evidence type="ECO:0000313" key="3">
    <source>
        <dbReference type="Proteomes" id="UP000244090"/>
    </source>
</evidence>
<organism evidence="2 3">
    <name type="scientific">Kordia periserrulae</name>
    <dbReference type="NCBI Taxonomy" id="701523"/>
    <lineage>
        <taxon>Bacteria</taxon>
        <taxon>Pseudomonadati</taxon>
        <taxon>Bacteroidota</taxon>
        <taxon>Flavobacteriia</taxon>
        <taxon>Flavobacteriales</taxon>
        <taxon>Flavobacteriaceae</taxon>
        <taxon>Kordia</taxon>
    </lineage>
</organism>
<evidence type="ECO:0000313" key="2">
    <source>
        <dbReference type="EMBL" id="PTX60406.1"/>
    </source>
</evidence>
<dbReference type="RefSeq" id="WP_108115352.1">
    <property type="nucleotide sequence ID" value="NZ_QBKT01000006.1"/>
</dbReference>
<dbReference type="EMBL" id="QBKT01000006">
    <property type="protein sequence ID" value="PTX60406.1"/>
    <property type="molecule type" value="Genomic_DNA"/>
</dbReference>
<reference evidence="2 3" key="1">
    <citation type="submission" date="2018-04" db="EMBL/GenBank/DDBJ databases">
        <title>Genomic Encyclopedia of Archaeal and Bacterial Type Strains, Phase II (KMG-II): from individual species to whole genera.</title>
        <authorList>
            <person name="Goeker M."/>
        </authorList>
    </citation>
    <scope>NUCLEOTIDE SEQUENCE [LARGE SCALE GENOMIC DNA]</scope>
    <source>
        <strain evidence="2 3">DSM 25731</strain>
    </source>
</reference>
<feature type="chain" id="PRO_5015482538" description="Lipoprotein" evidence="1">
    <location>
        <begin position="20"/>
        <end position="157"/>
    </location>
</feature>
<feature type="signal peptide" evidence="1">
    <location>
        <begin position="1"/>
        <end position="19"/>
    </location>
</feature>
<dbReference type="OrthoDB" id="1440534at2"/>
<accession>A0A2T6BWJ3</accession>
<protein>
    <recommendedName>
        <fullName evidence="4">Lipoprotein</fullName>
    </recommendedName>
</protein>
<dbReference type="Proteomes" id="UP000244090">
    <property type="component" value="Unassembled WGS sequence"/>
</dbReference>
<proteinExistence type="predicted"/>
<name>A0A2T6BWJ3_9FLAO</name>
<keyword evidence="3" id="KW-1185">Reference proteome</keyword>
<evidence type="ECO:0000256" key="1">
    <source>
        <dbReference type="SAM" id="SignalP"/>
    </source>
</evidence>
<comment type="caution">
    <text evidence="2">The sequence shown here is derived from an EMBL/GenBank/DDBJ whole genome shotgun (WGS) entry which is preliminary data.</text>
</comment>
<dbReference type="AlphaFoldDB" id="A0A2T6BWJ3"/>
<gene>
    <name evidence="2" type="ORF">C8N46_10650</name>
</gene>
<sequence>MKKFSYILMFALFAFFACQTDNTNFENLDTEATELKRSAATDVGVFKPIPKNAVKNLDAFLDTQLRTIAKSDPVRYGCVTFVDGYAFIDEDCTITSGVPERYRDCDIQYVRYLECAPNYYNPYCIICAVMFVVECDDELYWGIGYDIICDYSQPVPL</sequence>
<dbReference type="PROSITE" id="PS51257">
    <property type="entry name" value="PROKAR_LIPOPROTEIN"/>
    <property type="match status" value="1"/>
</dbReference>
<evidence type="ECO:0008006" key="4">
    <source>
        <dbReference type="Google" id="ProtNLM"/>
    </source>
</evidence>